<dbReference type="Proteomes" id="UP000529710">
    <property type="component" value="Unassembled WGS sequence"/>
</dbReference>
<name>A0A7Y0EUN7_9BIFI</name>
<keyword evidence="2" id="KW-1185">Reference proteome</keyword>
<comment type="caution">
    <text evidence="1">The sequence shown here is derived from an EMBL/GenBank/DDBJ whole genome shotgun (WGS) entry which is preliminary data.</text>
</comment>
<protein>
    <submittedName>
        <fullName evidence="1">Uncharacterized protein</fullName>
    </submittedName>
</protein>
<dbReference type="RefSeq" id="WP_169079963.1">
    <property type="nucleotide sequence ID" value="NZ_JAAIIF010000008.1"/>
</dbReference>
<dbReference type="AlphaFoldDB" id="A0A7Y0EUN7"/>
<reference evidence="1 2" key="1">
    <citation type="submission" date="2020-02" db="EMBL/GenBank/DDBJ databases">
        <title>Characterization of phylogenetic diversity of novel bifidobacterial species isolated in Czech ZOOs.</title>
        <authorList>
            <person name="Lugli G.A."/>
            <person name="Vera N.B."/>
            <person name="Ventura M."/>
        </authorList>
    </citation>
    <scope>NUCLEOTIDE SEQUENCE [LARGE SCALE GENOMIC DNA]</scope>
    <source>
        <strain evidence="1 2">DSM 109960</strain>
    </source>
</reference>
<evidence type="ECO:0000313" key="1">
    <source>
        <dbReference type="EMBL" id="NMM96313.1"/>
    </source>
</evidence>
<sequence length="63" mass="6619">MNSNIGRKCVEAVIEDMGDPAGDTITAANIEVRPSLGTVHADDADIDIESIVAIVIDVIRGEL</sequence>
<accession>A0A7Y0EUN7</accession>
<dbReference type="EMBL" id="JAAIIF010000008">
    <property type="protein sequence ID" value="NMM96313.1"/>
    <property type="molecule type" value="Genomic_DNA"/>
</dbReference>
<gene>
    <name evidence="1" type="ORF">G1C98_1049</name>
</gene>
<organism evidence="1 2">
    <name type="scientific">Bifidobacterium erythrocebi</name>
    <dbReference type="NCBI Taxonomy" id="2675325"/>
    <lineage>
        <taxon>Bacteria</taxon>
        <taxon>Bacillati</taxon>
        <taxon>Actinomycetota</taxon>
        <taxon>Actinomycetes</taxon>
        <taxon>Bifidobacteriales</taxon>
        <taxon>Bifidobacteriaceae</taxon>
        <taxon>Bifidobacterium</taxon>
    </lineage>
</organism>
<evidence type="ECO:0000313" key="2">
    <source>
        <dbReference type="Proteomes" id="UP000529710"/>
    </source>
</evidence>
<proteinExistence type="predicted"/>